<gene>
    <name evidence="1" type="ORF">HPB50_003417</name>
</gene>
<dbReference type="EMBL" id="CM023483">
    <property type="protein sequence ID" value="KAH6935101.1"/>
    <property type="molecule type" value="Genomic_DNA"/>
</dbReference>
<accession>A0ACB7SJF2</accession>
<organism evidence="1 2">
    <name type="scientific">Hyalomma asiaticum</name>
    <name type="common">Tick</name>
    <dbReference type="NCBI Taxonomy" id="266040"/>
    <lineage>
        <taxon>Eukaryota</taxon>
        <taxon>Metazoa</taxon>
        <taxon>Ecdysozoa</taxon>
        <taxon>Arthropoda</taxon>
        <taxon>Chelicerata</taxon>
        <taxon>Arachnida</taxon>
        <taxon>Acari</taxon>
        <taxon>Parasitiformes</taxon>
        <taxon>Ixodida</taxon>
        <taxon>Ixodoidea</taxon>
        <taxon>Ixodidae</taxon>
        <taxon>Hyalomminae</taxon>
        <taxon>Hyalomma</taxon>
    </lineage>
</organism>
<reference evidence="1" key="1">
    <citation type="submission" date="2020-05" db="EMBL/GenBank/DDBJ databases">
        <title>Large-scale comparative analyses of tick genomes elucidate their genetic diversity and vector capacities.</title>
        <authorList>
            <person name="Jia N."/>
            <person name="Wang J."/>
            <person name="Shi W."/>
            <person name="Du L."/>
            <person name="Sun Y."/>
            <person name="Zhan W."/>
            <person name="Jiang J."/>
            <person name="Wang Q."/>
            <person name="Zhang B."/>
            <person name="Ji P."/>
            <person name="Sakyi L.B."/>
            <person name="Cui X."/>
            <person name="Yuan T."/>
            <person name="Jiang B."/>
            <person name="Yang W."/>
            <person name="Lam T.T.-Y."/>
            <person name="Chang Q."/>
            <person name="Ding S."/>
            <person name="Wang X."/>
            <person name="Zhu J."/>
            <person name="Ruan X."/>
            <person name="Zhao L."/>
            <person name="Wei J."/>
            <person name="Que T."/>
            <person name="Du C."/>
            <person name="Cheng J."/>
            <person name="Dai P."/>
            <person name="Han X."/>
            <person name="Huang E."/>
            <person name="Gao Y."/>
            <person name="Liu J."/>
            <person name="Shao H."/>
            <person name="Ye R."/>
            <person name="Li L."/>
            <person name="Wei W."/>
            <person name="Wang X."/>
            <person name="Wang C."/>
            <person name="Yang T."/>
            <person name="Huo Q."/>
            <person name="Li W."/>
            <person name="Guo W."/>
            <person name="Chen H."/>
            <person name="Zhou L."/>
            <person name="Ni X."/>
            <person name="Tian J."/>
            <person name="Zhou Y."/>
            <person name="Sheng Y."/>
            <person name="Liu T."/>
            <person name="Pan Y."/>
            <person name="Xia L."/>
            <person name="Li J."/>
            <person name="Zhao F."/>
            <person name="Cao W."/>
        </authorList>
    </citation>
    <scope>NUCLEOTIDE SEQUENCE</scope>
    <source>
        <strain evidence="1">Hyas-2018</strain>
    </source>
</reference>
<evidence type="ECO:0000313" key="2">
    <source>
        <dbReference type="Proteomes" id="UP000821845"/>
    </source>
</evidence>
<proteinExistence type="predicted"/>
<evidence type="ECO:0000313" key="1">
    <source>
        <dbReference type="EMBL" id="KAH6935101.1"/>
    </source>
</evidence>
<protein>
    <submittedName>
        <fullName evidence="1">Uncharacterized protein</fullName>
    </submittedName>
</protein>
<keyword evidence="2" id="KW-1185">Reference proteome</keyword>
<comment type="caution">
    <text evidence="1">The sequence shown here is derived from an EMBL/GenBank/DDBJ whole genome shotgun (WGS) entry which is preliminary data.</text>
</comment>
<dbReference type="Proteomes" id="UP000821845">
    <property type="component" value="Chromosome 3"/>
</dbReference>
<sequence length="86" mass="9558">MWGGCNSAMDSGNGQCQDATHPAEVRTARSEGDVCSSVEVSWRRRHHCADFEEFGRHHKNGTRSAQRPASERVKVLEYLVGEKEAA</sequence>
<name>A0ACB7SJF2_HYAAI</name>